<name>A0A653E877_9PSED</name>
<dbReference type="AlphaFoldDB" id="A0A653E877"/>
<protein>
    <submittedName>
        <fullName evidence="1">Uncharacterized protein</fullName>
    </submittedName>
</protein>
<gene>
    <name evidence="1" type="ORF">PMYSY11_3182</name>
</gene>
<proteinExistence type="predicted"/>
<evidence type="ECO:0000313" key="1">
    <source>
        <dbReference type="EMBL" id="VEV98226.1"/>
    </source>
</evidence>
<dbReference type="RefSeq" id="WP_150548790.1">
    <property type="nucleotide sequence ID" value="NZ_LR215729.2"/>
</dbReference>
<sequence>MTGNVVEFGRKEPHASGEAICRNCKHEWAAVAPVGVTQLECPECSTEQGAFKYPFGPAVGDDSYTCNCGSEDFFIMRKSGNVSGEVRCRQCGVEALGWFE</sequence>
<reference evidence="1" key="1">
    <citation type="submission" date="2019-02" db="EMBL/GenBank/DDBJ databases">
        <authorList>
            <consortium name="Genoscope - CEA"/>
            <person name="William W."/>
        </authorList>
    </citation>
    <scope>NUCLEOTIDE SEQUENCE [LARGE SCALE GENOMIC DNA]</scope>
    <source>
        <strain evidence="1">YSy11</strain>
    </source>
</reference>
<dbReference type="EMBL" id="LR215729">
    <property type="protein sequence ID" value="VEV98226.1"/>
    <property type="molecule type" value="Genomic_DNA"/>
</dbReference>
<organism evidence="1">
    <name type="scientific">Pseudomonas marincola</name>
    <dbReference type="NCBI Taxonomy" id="437900"/>
    <lineage>
        <taxon>Bacteria</taxon>
        <taxon>Pseudomonadati</taxon>
        <taxon>Pseudomonadota</taxon>
        <taxon>Gammaproteobacteria</taxon>
        <taxon>Pseudomonadales</taxon>
        <taxon>Pseudomonadaceae</taxon>
        <taxon>Pseudomonas</taxon>
    </lineage>
</organism>
<accession>A0A653E877</accession>